<dbReference type="InterPro" id="IPR009057">
    <property type="entry name" value="Homeodomain-like_sf"/>
</dbReference>
<dbReference type="InterPro" id="IPR001647">
    <property type="entry name" value="HTH_TetR"/>
</dbReference>
<dbReference type="SUPFAM" id="SSF48498">
    <property type="entry name" value="Tetracyclin repressor-like, C-terminal domain"/>
    <property type="match status" value="1"/>
</dbReference>
<dbReference type="EMBL" id="JACU01000020">
    <property type="protein sequence ID" value="KMS50435.1"/>
    <property type="molecule type" value="Genomic_DNA"/>
</dbReference>
<dbReference type="Pfam" id="PF00440">
    <property type="entry name" value="TetR_N"/>
    <property type="match status" value="1"/>
</dbReference>
<dbReference type="Pfam" id="PF14246">
    <property type="entry name" value="TetR_C_7"/>
    <property type="match status" value="1"/>
</dbReference>
<dbReference type="PANTHER" id="PTHR30055:SF119">
    <property type="entry name" value="NALC"/>
    <property type="match status" value="1"/>
</dbReference>
<keyword evidence="8" id="KW-1185">Reference proteome</keyword>
<reference evidence="6 8" key="2">
    <citation type="journal article" date="2015" name="G3 (Bethesda)">
        <title>Insights into Ongoing Evolution of the Hexachlorocyclohexane Catabolic Pathway from Comparative Genomics of Ten Sphingomonadaceae Strains.</title>
        <authorList>
            <person name="Pearce S.L."/>
            <person name="Oakeshott J.G."/>
            <person name="Pandey G."/>
        </authorList>
    </citation>
    <scope>NUCLEOTIDE SEQUENCE [LARGE SCALE GENOMIC DNA]</scope>
    <source>
        <strain evidence="6 8">LL02</strain>
    </source>
</reference>
<dbReference type="FunFam" id="1.10.10.60:FF:000141">
    <property type="entry name" value="TetR family transcriptional regulator"/>
    <property type="match status" value="1"/>
</dbReference>
<dbReference type="SUPFAM" id="SSF46689">
    <property type="entry name" value="Homeodomain-like"/>
    <property type="match status" value="1"/>
</dbReference>
<dbReference type="AlphaFoldDB" id="A0A0J7XEB8"/>
<feature type="domain" description="HTH tetR-type" evidence="5">
    <location>
        <begin position="56"/>
        <end position="116"/>
    </location>
</feature>
<evidence type="ECO:0000313" key="8">
    <source>
        <dbReference type="Proteomes" id="UP000052268"/>
    </source>
</evidence>
<dbReference type="PRINTS" id="PR00455">
    <property type="entry name" value="HTHTETR"/>
</dbReference>
<name>A0A0J7XEB8_9SPHN</name>
<dbReference type="Gene3D" id="1.10.357.10">
    <property type="entry name" value="Tetracycline Repressor, domain 2"/>
    <property type="match status" value="1"/>
</dbReference>
<dbReference type="PANTHER" id="PTHR30055">
    <property type="entry name" value="HTH-TYPE TRANSCRIPTIONAL REGULATOR RUTR"/>
    <property type="match status" value="1"/>
</dbReference>
<sequence length="261" mass="28347">MAVAIAVVRQPRFGSFMLQKPFNQTVQYRYKSGLVLSNQNCTIGFGIGAEVRVRTDERRNAIIEAAKTVFREDGYERASMTAIAARVGGSKATLYGYFKSKEQLFVAAMLEAVQEQGQVVIDLLDPSEPRIELVLQRFGEAYLEFMMTPGALTVMRAAVAEGTHVASGARLYENGPKRGWEGMKSYFARLREQGAIRAVDPGIAAGHFKGMLEAGIIEPLLFGAKPELDPKRAAAAAVDAFLCAYGEQEDGRAAAGGGSRR</sequence>
<dbReference type="InterPro" id="IPR039536">
    <property type="entry name" value="TetR_C_Proteobacteria"/>
</dbReference>
<keyword evidence="3" id="KW-0804">Transcription</keyword>
<dbReference type="GO" id="GO:0003700">
    <property type="term" value="F:DNA-binding transcription factor activity"/>
    <property type="evidence" value="ECO:0007669"/>
    <property type="project" value="TreeGrafter"/>
</dbReference>
<protein>
    <recommendedName>
        <fullName evidence="5">HTH tetR-type domain-containing protein</fullName>
    </recommendedName>
</protein>
<dbReference type="InterPro" id="IPR050109">
    <property type="entry name" value="HTH-type_TetR-like_transc_reg"/>
</dbReference>
<dbReference type="GO" id="GO:0000976">
    <property type="term" value="F:transcription cis-regulatory region binding"/>
    <property type="evidence" value="ECO:0007669"/>
    <property type="project" value="TreeGrafter"/>
</dbReference>
<gene>
    <name evidence="6" type="ORF">V474_12390</name>
    <name evidence="7" type="ORF">V474_12460</name>
</gene>
<keyword evidence="2 4" id="KW-0238">DNA-binding</keyword>
<dbReference type="PATRIC" id="fig|1114963.3.peg.5128"/>
<evidence type="ECO:0000259" key="5">
    <source>
        <dbReference type="PROSITE" id="PS50977"/>
    </source>
</evidence>
<evidence type="ECO:0000256" key="2">
    <source>
        <dbReference type="ARBA" id="ARBA00023125"/>
    </source>
</evidence>
<keyword evidence="1" id="KW-0805">Transcription regulation</keyword>
<organism evidence="6 8">
    <name type="scientific">Novosphingobium barchaimii LL02</name>
    <dbReference type="NCBI Taxonomy" id="1114963"/>
    <lineage>
        <taxon>Bacteria</taxon>
        <taxon>Pseudomonadati</taxon>
        <taxon>Pseudomonadota</taxon>
        <taxon>Alphaproteobacteria</taxon>
        <taxon>Sphingomonadales</taxon>
        <taxon>Sphingomonadaceae</taxon>
        <taxon>Novosphingobium</taxon>
    </lineage>
</organism>
<dbReference type="InterPro" id="IPR036271">
    <property type="entry name" value="Tet_transcr_reg_TetR-rel_C_sf"/>
</dbReference>
<dbReference type="OrthoDB" id="9816431at2"/>
<dbReference type="Gene3D" id="1.10.10.60">
    <property type="entry name" value="Homeodomain-like"/>
    <property type="match status" value="1"/>
</dbReference>
<accession>A0A0J7XEB8</accession>
<evidence type="ECO:0000256" key="1">
    <source>
        <dbReference type="ARBA" id="ARBA00023015"/>
    </source>
</evidence>
<dbReference type="RefSeq" id="WP_059153728.1">
    <property type="nucleotide sequence ID" value="NZ_KQ130464.1"/>
</dbReference>
<proteinExistence type="predicted"/>
<evidence type="ECO:0000256" key="3">
    <source>
        <dbReference type="ARBA" id="ARBA00023163"/>
    </source>
</evidence>
<dbReference type="PROSITE" id="PS50977">
    <property type="entry name" value="HTH_TETR_2"/>
    <property type="match status" value="1"/>
</dbReference>
<dbReference type="EMBL" id="JACU01000020">
    <property type="protein sequence ID" value="KMS50421.1"/>
    <property type="molecule type" value="Genomic_DNA"/>
</dbReference>
<evidence type="ECO:0000313" key="6">
    <source>
        <dbReference type="EMBL" id="KMS50421.1"/>
    </source>
</evidence>
<evidence type="ECO:0000313" key="7">
    <source>
        <dbReference type="EMBL" id="KMS50435.1"/>
    </source>
</evidence>
<dbReference type="Proteomes" id="UP000052268">
    <property type="component" value="Unassembled WGS sequence"/>
</dbReference>
<feature type="DNA-binding region" description="H-T-H motif" evidence="4">
    <location>
        <begin position="79"/>
        <end position="98"/>
    </location>
</feature>
<evidence type="ECO:0000256" key="4">
    <source>
        <dbReference type="PROSITE-ProRule" id="PRU00335"/>
    </source>
</evidence>
<comment type="caution">
    <text evidence="6">The sequence shown here is derived from an EMBL/GenBank/DDBJ whole genome shotgun (WGS) entry which is preliminary data.</text>
</comment>
<reference evidence="6" key="1">
    <citation type="submission" date="2014-01" db="EMBL/GenBank/DDBJ databases">
        <authorList>
            <person name="Pearce S."/>
            <person name="Pandey G."/>
            <person name="Oakeshott J."/>
        </authorList>
    </citation>
    <scope>NUCLEOTIDE SEQUENCE</scope>
    <source>
        <strain evidence="6">LL02</strain>
    </source>
</reference>